<proteinExistence type="predicted"/>
<reference evidence="2" key="1">
    <citation type="submission" date="2020-11" db="EMBL/GenBank/DDBJ databases">
        <authorList>
            <consortium name="DOE Joint Genome Institute"/>
            <person name="Ahrendt S."/>
            <person name="Riley R."/>
            <person name="Andreopoulos W."/>
            <person name="LaButti K."/>
            <person name="Pangilinan J."/>
            <person name="Ruiz-duenas F.J."/>
            <person name="Barrasa J.M."/>
            <person name="Sanchez-Garcia M."/>
            <person name="Camarero S."/>
            <person name="Miyauchi S."/>
            <person name="Serrano A."/>
            <person name="Linde D."/>
            <person name="Babiker R."/>
            <person name="Drula E."/>
            <person name="Ayuso-Fernandez I."/>
            <person name="Pacheco R."/>
            <person name="Padilla G."/>
            <person name="Ferreira P."/>
            <person name="Barriuso J."/>
            <person name="Kellner H."/>
            <person name="Castanera R."/>
            <person name="Alfaro M."/>
            <person name="Ramirez L."/>
            <person name="Pisabarro A.G."/>
            <person name="Kuo A."/>
            <person name="Tritt A."/>
            <person name="Lipzen A."/>
            <person name="He G."/>
            <person name="Yan M."/>
            <person name="Ng V."/>
            <person name="Cullen D."/>
            <person name="Martin F."/>
            <person name="Rosso M.-N."/>
            <person name="Henrissat B."/>
            <person name="Hibbett D."/>
            <person name="Martinez A.T."/>
            <person name="Grigoriev I.V."/>
        </authorList>
    </citation>
    <scope>NUCLEOTIDE SEQUENCE</scope>
    <source>
        <strain evidence="2">AH 44721</strain>
    </source>
</reference>
<evidence type="ECO:0000256" key="1">
    <source>
        <dbReference type="SAM" id="Phobius"/>
    </source>
</evidence>
<keyword evidence="1" id="KW-0472">Membrane</keyword>
<feature type="transmembrane region" description="Helical" evidence="1">
    <location>
        <begin position="88"/>
        <end position="110"/>
    </location>
</feature>
<keyword evidence="1" id="KW-1133">Transmembrane helix</keyword>
<evidence type="ECO:0000313" key="3">
    <source>
        <dbReference type="Proteomes" id="UP000724874"/>
    </source>
</evidence>
<keyword evidence="1" id="KW-0812">Transmembrane</keyword>
<dbReference type="EMBL" id="JADNYJ010000141">
    <property type="protein sequence ID" value="KAF8880328.1"/>
    <property type="molecule type" value="Genomic_DNA"/>
</dbReference>
<gene>
    <name evidence="2" type="ORF">CPB84DRAFT_1751426</name>
</gene>
<keyword evidence="3" id="KW-1185">Reference proteome</keyword>
<accession>A0A9P5ND01</accession>
<organism evidence="2 3">
    <name type="scientific">Gymnopilus junonius</name>
    <name type="common">Spectacular rustgill mushroom</name>
    <name type="synonym">Gymnopilus spectabilis subsp. junonius</name>
    <dbReference type="NCBI Taxonomy" id="109634"/>
    <lineage>
        <taxon>Eukaryota</taxon>
        <taxon>Fungi</taxon>
        <taxon>Dikarya</taxon>
        <taxon>Basidiomycota</taxon>
        <taxon>Agaricomycotina</taxon>
        <taxon>Agaricomycetes</taxon>
        <taxon>Agaricomycetidae</taxon>
        <taxon>Agaricales</taxon>
        <taxon>Agaricineae</taxon>
        <taxon>Hymenogastraceae</taxon>
        <taxon>Gymnopilus</taxon>
    </lineage>
</organism>
<dbReference type="Proteomes" id="UP000724874">
    <property type="component" value="Unassembled WGS sequence"/>
</dbReference>
<name>A0A9P5ND01_GYMJU</name>
<dbReference type="AlphaFoldDB" id="A0A9P5ND01"/>
<protein>
    <submittedName>
        <fullName evidence="2">Uncharacterized protein</fullName>
    </submittedName>
</protein>
<evidence type="ECO:0000313" key="2">
    <source>
        <dbReference type="EMBL" id="KAF8880328.1"/>
    </source>
</evidence>
<sequence length="181" mass="20641">MKLLAMMDNLVIYRNHNTKECLLDKNVKIDEYIGTSYVAVSVGDEILRRTESLVPADVQIRMKTSCTSRSRPISNADESDAMSRNRKAWARILMTYANPFLLLYMVQFIAEVRSLKENFSLLIIAETFCDDPRPDLAPESRLTPRRQRPVLAHEIVTSAKCSSTSVSISMLLHLYGMQRNP</sequence>
<comment type="caution">
    <text evidence="2">The sequence shown here is derived from an EMBL/GenBank/DDBJ whole genome shotgun (WGS) entry which is preliminary data.</text>
</comment>